<evidence type="ECO:0000313" key="6">
    <source>
        <dbReference type="Proteomes" id="UP001075354"/>
    </source>
</evidence>
<evidence type="ECO:0000256" key="2">
    <source>
        <dbReference type="PROSITE-ProRule" id="PRU00504"/>
    </source>
</evidence>
<reference evidence="5" key="1">
    <citation type="submission" date="2022-12" db="EMBL/GenBank/DDBJ databases">
        <title>Chromosome-level genome assembly of the bean flower thrips Megalurothrips usitatus.</title>
        <authorList>
            <person name="Ma L."/>
            <person name="Liu Q."/>
            <person name="Li H."/>
            <person name="Cai W."/>
        </authorList>
    </citation>
    <scope>NUCLEOTIDE SEQUENCE</scope>
    <source>
        <strain evidence="5">Cailab_2022a</strain>
    </source>
</reference>
<dbReference type="PANTHER" id="PTHR46388">
    <property type="entry name" value="NHL REPEAT-CONTAINING PROTEIN 2"/>
    <property type="match status" value="1"/>
</dbReference>
<dbReference type="Gene3D" id="2.120.10.30">
    <property type="entry name" value="TolB, C-terminal domain"/>
    <property type="match status" value="3"/>
</dbReference>
<dbReference type="AlphaFoldDB" id="A0AAV7XIP3"/>
<feature type="repeat" description="NHL" evidence="2">
    <location>
        <begin position="621"/>
        <end position="653"/>
    </location>
</feature>
<dbReference type="SUPFAM" id="SSF52833">
    <property type="entry name" value="Thioredoxin-like"/>
    <property type="match status" value="1"/>
</dbReference>
<dbReference type="InterPro" id="IPR001258">
    <property type="entry name" value="NHL_repeat"/>
</dbReference>
<keyword evidence="1" id="KW-0677">Repeat</keyword>
<dbReference type="InterPro" id="IPR036249">
    <property type="entry name" value="Thioredoxin-like_sf"/>
</dbReference>
<feature type="domain" description="Thioredoxin" evidence="4">
    <location>
        <begin position="40"/>
        <end position="188"/>
    </location>
</feature>
<dbReference type="Pfam" id="PF01436">
    <property type="entry name" value="NHL"/>
    <property type="match status" value="1"/>
</dbReference>
<dbReference type="SUPFAM" id="SSF101898">
    <property type="entry name" value="NHL repeat"/>
    <property type="match status" value="1"/>
</dbReference>
<comment type="caution">
    <text evidence="5">The sequence shown here is derived from an EMBL/GenBank/DDBJ whole genome shotgun (WGS) entry which is preliminary data.</text>
</comment>
<dbReference type="EMBL" id="JAPTSV010000007">
    <property type="protein sequence ID" value="KAJ1525970.1"/>
    <property type="molecule type" value="Genomic_DNA"/>
</dbReference>
<dbReference type="InterPro" id="IPR011042">
    <property type="entry name" value="6-blade_b-propeller_TolB-like"/>
</dbReference>
<organism evidence="5 6">
    <name type="scientific">Megalurothrips usitatus</name>
    <name type="common">bean blossom thrips</name>
    <dbReference type="NCBI Taxonomy" id="439358"/>
    <lineage>
        <taxon>Eukaryota</taxon>
        <taxon>Metazoa</taxon>
        <taxon>Ecdysozoa</taxon>
        <taxon>Arthropoda</taxon>
        <taxon>Hexapoda</taxon>
        <taxon>Insecta</taxon>
        <taxon>Pterygota</taxon>
        <taxon>Neoptera</taxon>
        <taxon>Paraneoptera</taxon>
        <taxon>Thysanoptera</taxon>
        <taxon>Terebrantia</taxon>
        <taxon>Thripoidea</taxon>
        <taxon>Thripidae</taxon>
        <taxon>Megalurothrips</taxon>
    </lineage>
</organism>
<dbReference type="Proteomes" id="UP001075354">
    <property type="component" value="Chromosome 7"/>
</dbReference>
<dbReference type="PROSITE" id="PS51352">
    <property type="entry name" value="THIOREDOXIN_2"/>
    <property type="match status" value="1"/>
</dbReference>
<name>A0AAV7XIP3_9NEOP</name>
<dbReference type="Pfam" id="PF13905">
    <property type="entry name" value="Thioredoxin_8"/>
    <property type="match status" value="1"/>
</dbReference>
<dbReference type="PROSITE" id="PS51125">
    <property type="entry name" value="NHL"/>
    <property type="match status" value="1"/>
</dbReference>
<gene>
    <name evidence="5" type="ORF">ONE63_009155</name>
</gene>
<accession>A0AAV7XIP3</accession>
<dbReference type="InterPro" id="IPR013766">
    <property type="entry name" value="Thioredoxin_domain"/>
</dbReference>
<sequence length="809" mass="86788">MNEHLELLLDACTTLKETLQDDSSATARQMKIHSFIEKFCTDPIPIGDFEVGLEWFNCGEPLSLGRQLRGKIVILDFFTYCCINCLHILPHLRELEERFSVEDGVVIVGVHSAKFDNEKDSANILAALRRYDITHPVVNDCEGKLWSKLGISCWPTVLVLGPKGQPIFELVGEFHKNDLCEFVSSAVDFFETRGELLPHLLPPFSIAPINKGPLLFPGKVTSIARDDGSELIAIANTGLHTIIVASGEGLIKHIIGGTGQPGFADGNFSTALFNAPQGIAFSSCHILFVADTENHAIRKVDLLKQSVVTVAGNGQQAESIGCNRETSQSLSSPWDLCFIRRTVQAPPTLPQPFLCICPPAPPGYQVTPSQAIPPPPPSIPLPPPSIPPPPPSITLPPPSIPPPPPPMTAPASLSPVPPLPPPSSALVDIKIPPQPTPDGGEKICVEEELLVIAMAGSHQIWALFFQDTTWWGKEFFPAGTCANIAGSGVEANRNNNYPKSAAFAQPSGLTYCAASDELFIADSESSSVRCISMKTGKVAAVVGGSKTPDDLFSFGDIDGSGFDAKLQHPLGVAWHDKSSSLFVADSYNHKIKSIKFGSSKLCVSYIGTGHAGNSTIGLKSQLNEPGGICVSCNDSLLYIADTNNHSIKVFNFETSLVTELNLRSPAQPSIAPLKGGVGAIPLKVKFGGKINLHVKTILPPDTELTDGAPQRWILKLPDWSFHFASFLPLDNNWKVDALNGIYNPLQILDLIVTAPPSLASSENVLQISINLFVCAGSACKALKSSTTFNLSCDTNAPSSCDHSIDVSFK</sequence>
<dbReference type="Gene3D" id="3.40.30.10">
    <property type="entry name" value="Glutaredoxin"/>
    <property type="match status" value="1"/>
</dbReference>
<proteinExistence type="predicted"/>
<evidence type="ECO:0000313" key="5">
    <source>
        <dbReference type="EMBL" id="KAJ1525970.1"/>
    </source>
</evidence>
<dbReference type="InterPro" id="IPR012336">
    <property type="entry name" value="Thioredoxin-like_fold"/>
</dbReference>
<evidence type="ECO:0000259" key="4">
    <source>
        <dbReference type="PROSITE" id="PS51352"/>
    </source>
</evidence>
<dbReference type="PANTHER" id="PTHR46388:SF2">
    <property type="entry name" value="NHL REPEAT-CONTAINING PROTEIN 2"/>
    <property type="match status" value="1"/>
</dbReference>
<protein>
    <recommendedName>
        <fullName evidence="4">Thioredoxin domain-containing protein</fullName>
    </recommendedName>
</protein>
<feature type="compositionally biased region" description="Pro residues" evidence="3">
    <location>
        <begin position="371"/>
        <end position="408"/>
    </location>
</feature>
<feature type="region of interest" description="Disordered" evidence="3">
    <location>
        <begin position="366"/>
        <end position="418"/>
    </location>
</feature>
<evidence type="ECO:0000256" key="1">
    <source>
        <dbReference type="ARBA" id="ARBA00022737"/>
    </source>
</evidence>
<keyword evidence="6" id="KW-1185">Reference proteome</keyword>
<evidence type="ECO:0000256" key="3">
    <source>
        <dbReference type="SAM" id="MobiDB-lite"/>
    </source>
</evidence>